<sequence>MRHRIRRRMGRMETAITRRPNDGTPYGARLRKLREMLERTEADAVVVASSANLYYFTGVWIDPHERLVALAVRRDGDPVLVSPDLHRGELGGVGLDALYWRDGDDAASLLAGALGAAGTVAVDEAWPSGHLLGLMRHRPNVRWTGGGGLLGALRRVKDRFELDLLRESAGAANRVMTSFLRRVRAGAREAELLDELIALWRAEGVRELSFDPTVAAGANGANPHHAPGDAVVRDGDFVVVDTGGKLRHYCSDMTRTVAVGEPSAEQRDVYALVKAAQRAGMQAVRPGATLGDVDRAVRGVIEAGGYGAYFTHRTGHGLGIDIHEEPAVQAGNELPIEPGMVFSIEPGVYLPGKFGVRIEDIVIATEDGCESLNADVTKELLVL</sequence>
<evidence type="ECO:0000256" key="2">
    <source>
        <dbReference type="ARBA" id="ARBA00022801"/>
    </source>
</evidence>
<accession>A0A2V5K2J6</accession>
<evidence type="ECO:0000256" key="1">
    <source>
        <dbReference type="ARBA" id="ARBA00022723"/>
    </source>
</evidence>
<dbReference type="CDD" id="cd01092">
    <property type="entry name" value="APP-like"/>
    <property type="match status" value="1"/>
</dbReference>
<evidence type="ECO:0000313" key="6">
    <source>
        <dbReference type="EMBL" id="PYI51773.1"/>
    </source>
</evidence>
<dbReference type="InterPro" id="IPR000587">
    <property type="entry name" value="Creatinase_N"/>
</dbReference>
<dbReference type="SUPFAM" id="SSF53092">
    <property type="entry name" value="Creatinase/prolidase N-terminal domain"/>
    <property type="match status" value="1"/>
</dbReference>
<feature type="domain" description="Peptidase M24" evidence="4">
    <location>
        <begin position="164"/>
        <end position="366"/>
    </location>
</feature>
<dbReference type="EMBL" id="QJVJ01000011">
    <property type="protein sequence ID" value="PYI51773.1"/>
    <property type="molecule type" value="Genomic_DNA"/>
</dbReference>
<dbReference type="InterPro" id="IPR029149">
    <property type="entry name" value="Creatin/AminoP/Spt16_N"/>
</dbReference>
<dbReference type="PANTHER" id="PTHR46112">
    <property type="entry name" value="AMINOPEPTIDASE"/>
    <property type="match status" value="1"/>
</dbReference>
<organism evidence="6 7">
    <name type="scientific">Paenibacillus flagellatus</name>
    <dbReference type="NCBI Taxonomy" id="2211139"/>
    <lineage>
        <taxon>Bacteria</taxon>
        <taxon>Bacillati</taxon>
        <taxon>Bacillota</taxon>
        <taxon>Bacilli</taxon>
        <taxon>Bacillales</taxon>
        <taxon>Paenibacillaceae</taxon>
        <taxon>Paenibacillus</taxon>
    </lineage>
</organism>
<proteinExistence type="inferred from homology"/>
<gene>
    <name evidence="6" type="ORF">DLM86_22895</name>
</gene>
<protein>
    <submittedName>
        <fullName evidence="6">Aminopeptidase P family protein</fullName>
    </submittedName>
</protein>
<keyword evidence="6" id="KW-0645">Protease</keyword>
<evidence type="ECO:0000259" key="4">
    <source>
        <dbReference type="Pfam" id="PF00557"/>
    </source>
</evidence>
<comment type="caution">
    <text evidence="6">The sequence shown here is derived from an EMBL/GenBank/DDBJ whole genome shotgun (WGS) entry which is preliminary data.</text>
</comment>
<dbReference type="Proteomes" id="UP000247476">
    <property type="component" value="Unassembled WGS sequence"/>
</dbReference>
<dbReference type="InterPro" id="IPR001131">
    <property type="entry name" value="Peptidase_M24B_aminopep-P_CS"/>
</dbReference>
<dbReference type="PANTHER" id="PTHR46112:SF3">
    <property type="entry name" value="AMINOPEPTIDASE YPDF"/>
    <property type="match status" value="1"/>
</dbReference>
<dbReference type="Gene3D" id="3.90.230.10">
    <property type="entry name" value="Creatinase/methionine aminopeptidase superfamily"/>
    <property type="match status" value="1"/>
</dbReference>
<dbReference type="GO" id="GO:0004177">
    <property type="term" value="F:aminopeptidase activity"/>
    <property type="evidence" value="ECO:0007669"/>
    <property type="project" value="UniProtKB-KW"/>
</dbReference>
<reference evidence="6 7" key="1">
    <citation type="submission" date="2018-05" db="EMBL/GenBank/DDBJ databases">
        <title>Paenibacillus flagellatus sp. nov., isolated from selenium mineral soil.</title>
        <authorList>
            <person name="Dai X."/>
        </authorList>
    </citation>
    <scope>NUCLEOTIDE SEQUENCE [LARGE SCALE GENOMIC DNA]</scope>
    <source>
        <strain evidence="6 7">DXL2</strain>
    </source>
</reference>
<evidence type="ECO:0000256" key="3">
    <source>
        <dbReference type="RuleBase" id="RU000590"/>
    </source>
</evidence>
<keyword evidence="6" id="KW-0031">Aminopeptidase</keyword>
<comment type="similarity">
    <text evidence="3">Belongs to the peptidase M24B family.</text>
</comment>
<keyword evidence="1 3" id="KW-0479">Metal-binding</keyword>
<name>A0A2V5K2J6_9BACL</name>
<keyword evidence="7" id="KW-1185">Reference proteome</keyword>
<dbReference type="GO" id="GO:0046872">
    <property type="term" value="F:metal ion binding"/>
    <property type="evidence" value="ECO:0007669"/>
    <property type="project" value="UniProtKB-KW"/>
</dbReference>
<dbReference type="Pfam" id="PF01321">
    <property type="entry name" value="Creatinase_N"/>
    <property type="match status" value="1"/>
</dbReference>
<keyword evidence="2" id="KW-0378">Hydrolase</keyword>
<dbReference type="AlphaFoldDB" id="A0A2V5K2J6"/>
<dbReference type="PROSITE" id="PS00491">
    <property type="entry name" value="PROLINE_PEPTIDASE"/>
    <property type="match status" value="1"/>
</dbReference>
<dbReference type="SUPFAM" id="SSF55920">
    <property type="entry name" value="Creatinase/aminopeptidase"/>
    <property type="match status" value="1"/>
</dbReference>
<dbReference type="InterPro" id="IPR050659">
    <property type="entry name" value="Peptidase_M24B"/>
</dbReference>
<feature type="domain" description="Creatinase N-terminal" evidence="5">
    <location>
        <begin position="29"/>
        <end position="156"/>
    </location>
</feature>
<dbReference type="Pfam" id="PF00557">
    <property type="entry name" value="Peptidase_M24"/>
    <property type="match status" value="1"/>
</dbReference>
<evidence type="ECO:0000259" key="5">
    <source>
        <dbReference type="Pfam" id="PF01321"/>
    </source>
</evidence>
<dbReference type="InterPro" id="IPR036005">
    <property type="entry name" value="Creatinase/aminopeptidase-like"/>
</dbReference>
<dbReference type="Gene3D" id="3.40.350.10">
    <property type="entry name" value="Creatinase/prolidase N-terminal domain"/>
    <property type="match status" value="1"/>
</dbReference>
<dbReference type="InterPro" id="IPR000994">
    <property type="entry name" value="Pept_M24"/>
</dbReference>
<evidence type="ECO:0000313" key="7">
    <source>
        <dbReference type="Proteomes" id="UP000247476"/>
    </source>
</evidence>